<dbReference type="STRING" id="1797724.A3A48_00230"/>
<sequence>MKTKLILIFIIVLAFFLRFYKLDSNPPGLYWDEAVLGYDAYSILKTGRDHHGTILPLFFESFGDWKLPVYHYLLVPSIAVFGLNEFAVRFPSAFFGSLTIFIFFLLINKLTKNQFLSLTCAFLLAISPWHTQFSRGGFESNPGLFFLILGVYLFIIGLGKMRILLFSFSFLFFIFSMYSYHAYRIFTPLIMASLIIIYYVEIKKNLIKVALTAFIAFILCLPLTIFTISNNGKARAISQTIFDKQAYEKKRIEYDLSSKRPLRFLSKYWSKSIYYTYLTTNVYLDHFSPVFLFFKGDQIGRHSLVETGQIFGFEIILLSASLLAFKTLNYKLKFIMLAWLLLSPIPASIVTPTPHANRTLQMSLPLAFFSASGLYYLFTQRFILLKIGLIFIISYSLLTYWHLRFVHYPRVFAADWQDGYRQMVKSIKQYDHQYNKIFITDLNQAPYIYLLFYEKYDPNRYLLEGGSQNSFGKYFFVSRDTNVYNNGRILYVAPFWEQVKGYLITEINDTNGKHIYSLWGINE</sequence>
<protein>
    <recommendedName>
        <fullName evidence="9">ArnT-like N-terminal domain-containing protein</fullName>
    </recommendedName>
</protein>
<keyword evidence="6 8" id="KW-1133">Transmembrane helix</keyword>
<reference evidence="10 11" key="1">
    <citation type="journal article" date="2016" name="Nat. Commun.">
        <title>Thousands of microbial genomes shed light on interconnected biogeochemical processes in an aquifer system.</title>
        <authorList>
            <person name="Anantharaman K."/>
            <person name="Brown C.T."/>
            <person name="Hug L.A."/>
            <person name="Sharon I."/>
            <person name="Castelle C.J."/>
            <person name="Probst A.J."/>
            <person name="Thomas B.C."/>
            <person name="Singh A."/>
            <person name="Wilkins M.J."/>
            <person name="Karaoz U."/>
            <person name="Brodie E.L."/>
            <person name="Williams K.H."/>
            <person name="Hubbard S.S."/>
            <person name="Banfield J.F."/>
        </authorList>
    </citation>
    <scope>NUCLEOTIDE SEQUENCE [LARGE SCALE GENOMIC DNA]</scope>
</reference>
<feature type="transmembrane region" description="Helical" evidence="8">
    <location>
        <begin position="383"/>
        <end position="403"/>
    </location>
</feature>
<evidence type="ECO:0000256" key="6">
    <source>
        <dbReference type="ARBA" id="ARBA00022989"/>
    </source>
</evidence>
<feature type="transmembrane region" description="Helical" evidence="8">
    <location>
        <begin position="332"/>
        <end position="350"/>
    </location>
</feature>
<dbReference type="GO" id="GO:0009103">
    <property type="term" value="P:lipopolysaccharide biosynthetic process"/>
    <property type="evidence" value="ECO:0007669"/>
    <property type="project" value="UniProtKB-ARBA"/>
</dbReference>
<gene>
    <name evidence="10" type="ORF">A3A48_00230</name>
</gene>
<accession>A0A1F5GSE8</accession>
<name>A0A1F5GSE8_9BACT</name>
<dbReference type="PANTHER" id="PTHR33908:SF11">
    <property type="entry name" value="MEMBRANE PROTEIN"/>
    <property type="match status" value="1"/>
</dbReference>
<feature type="transmembrane region" description="Helical" evidence="8">
    <location>
        <begin position="182"/>
        <end position="200"/>
    </location>
</feature>
<dbReference type="AlphaFoldDB" id="A0A1F5GSE8"/>
<dbReference type="Proteomes" id="UP000178336">
    <property type="component" value="Unassembled WGS sequence"/>
</dbReference>
<evidence type="ECO:0000259" key="9">
    <source>
        <dbReference type="Pfam" id="PF02366"/>
    </source>
</evidence>
<keyword evidence="5 8" id="KW-0812">Transmembrane</keyword>
<comment type="caution">
    <text evidence="10">The sequence shown here is derived from an EMBL/GenBank/DDBJ whole genome shotgun (WGS) entry which is preliminary data.</text>
</comment>
<feature type="transmembrane region" description="Helical" evidence="8">
    <location>
        <begin position="143"/>
        <end position="175"/>
    </location>
</feature>
<dbReference type="GO" id="GO:0005886">
    <property type="term" value="C:plasma membrane"/>
    <property type="evidence" value="ECO:0007669"/>
    <property type="project" value="UniProtKB-SubCell"/>
</dbReference>
<evidence type="ECO:0000256" key="2">
    <source>
        <dbReference type="ARBA" id="ARBA00022475"/>
    </source>
</evidence>
<feature type="transmembrane region" description="Helical" evidence="8">
    <location>
        <begin position="114"/>
        <end position="131"/>
    </location>
</feature>
<dbReference type="GO" id="GO:0016763">
    <property type="term" value="F:pentosyltransferase activity"/>
    <property type="evidence" value="ECO:0007669"/>
    <property type="project" value="TreeGrafter"/>
</dbReference>
<dbReference type="PANTHER" id="PTHR33908">
    <property type="entry name" value="MANNOSYLTRANSFERASE YKCB-RELATED"/>
    <property type="match status" value="1"/>
</dbReference>
<comment type="subcellular location">
    <subcellularLocation>
        <location evidence="1">Cell membrane</location>
        <topology evidence="1">Multi-pass membrane protein</topology>
    </subcellularLocation>
</comment>
<feature type="transmembrane region" description="Helical" evidence="8">
    <location>
        <begin position="273"/>
        <end position="294"/>
    </location>
</feature>
<evidence type="ECO:0000313" key="11">
    <source>
        <dbReference type="Proteomes" id="UP000178336"/>
    </source>
</evidence>
<evidence type="ECO:0000256" key="7">
    <source>
        <dbReference type="ARBA" id="ARBA00023136"/>
    </source>
</evidence>
<dbReference type="InterPro" id="IPR050297">
    <property type="entry name" value="LipidA_mod_glycosyltrf_83"/>
</dbReference>
<evidence type="ECO:0000256" key="4">
    <source>
        <dbReference type="ARBA" id="ARBA00022679"/>
    </source>
</evidence>
<dbReference type="GO" id="GO:0006493">
    <property type="term" value="P:protein O-linked glycosylation"/>
    <property type="evidence" value="ECO:0007669"/>
    <property type="project" value="InterPro"/>
</dbReference>
<evidence type="ECO:0000256" key="5">
    <source>
        <dbReference type="ARBA" id="ARBA00022692"/>
    </source>
</evidence>
<feature type="transmembrane region" description="Helical" evidence="8">
    <location>
        <begin position="86"/>
        <end position="107"/>
    </location>
</feature>
<keyword evidence="4" id="KW-0808">Transferase</keyword>
<evidence type="ECO:0000256" key="3">
    <source>
        <dbReference type="ARBA" id="ARBA00022676"/>
    </source>
</evidence>
<feature type="transmembrane region" description="Helical" evidence="8">
    <location>
        <begin position="206"/>
        <end position="228"/>
    </location>
</feature>
<keyword evidence="7 8" id="KW-0472">Membrane</keyword>
<dbReference type="InterPro" id="IPR003342">
    <property type="entry name" value="ArnT-like_N"/>
</dbReference>
<keyword evidence="3" id="KW-0328">Glycosyltransferase</keyword>
<dbReference type="Pfam" id="PF02366">
    <property type="entry name" value="PMT"/>
    <property type="match status" value="1"/>
</dbReference>
<keyword evidence="2" id="KW-1003">Cell membrane</keyword>
<dbReference type="GO" id="GO:0000030">
    <property type="term" value="F:mannosyltransferase activity"/>
    <property type="evidence" value="ECO:0007669"/>
    <property type="project" value="InterPro"/>
</dbReference>
<evidence type="ECO:0000256" key="1">
    <source>
        <dbReference type="ARBA" id="ARBA00004651"/>
    </source>
</evidence>
<feature type="domain" description="ArnT-like N-terminal" evidence="9">
    <location>
        <begin position="9"/>
        <end position="155"/>
    </location>
</feature>
<evidence type="ECO:0000256" key="8">
    <source>
        <dbReference type="SAM" id="Phobius"/>
    </source>
</evidence>
<organism evidence="10 11">
    <name type="scientific">Candidatus Curtissbacteria bacterium RIFCSPLOWO2_01_FULL_37_9</name>
    <dbReference type="NCBI Taxonomy" id="1797724"/>
    <lineage>
        <taxon>Bacteria</taxon>
        <taxon>Candidatus Curtissiibacteriota</taxon>
    </lineage>
</organism>
<evidence type="ECO:0000313" key="10">
    <source>
        <dbReference type="EMBL" id="OGD94806.1"/>
    </source>
</evidence>
<dbReference type="EMBL" id="MFBN01000040">
    <property type="protein sequence ID" value="OGD94806.1"/>
    <property type="molecule type" value="Genomic_DNA"/>
</dbReference>
<proteinExistence type="predicted"/>